<sequence length="411" mass="43965">MKRKRVKFAFFLDLESAYKTLLRNKIRSFLTILGIIIGVGSVIATIGIGQGASKAIQASINSMGSNMLIILPGSSSLGGIHSGFGVLPTLTLNDAYAIRKLSSVKTDTAMLGMSQQVIWRGNNWSTLINGSNSTFPIVRKWPVAKGVFFTHQQVASAANVAVIGNTAATELFGLINPIGHIIIIHSVPFTVIGLLSIKGFNAFGQDQDDTVIIPITTMMEKIAGTTWVHAIAVSAKTQKDTVIAQSQITRLLRQRHHIPVNKPNDFFVRNLTEIAQAANSSAATFTILLASIAAVSLLVGGIGIMNIMLVSVTERTKEIGIRMAIGAKKSDILKQFLIESAVLSLFGGLLGIGLGFGISSAISAFSPLKTVVTAEPIIISVVFSLCVGIFFGFYPAYKASRMNPVEALRYE</sequence>
<protein>
    <submittedName>
        <fullName evidence="10">FtsX-like permease family protein</fullName>
    </submittedName>
</protein>
<feature type="transmembrane region" description="Helical" evidence="7">
    <location>
        <begin position="29"/>
        <end position="49"/>
    </location>
</feature>
<dbReference type="InterPro" id="IPR025857">
    <property type="entry name" value="MacB_PCD"/>
</dbReference>
<dbReference type="Pfam" id="PF12704">
    <property type="entry name" value="MacB_PCD"/>
    <property type="match status" value="1"/>
</dbReference>
<dbReference type="AlphaFoldDB" id="A0A520XEY7"/>
<keyword evidence="3 7" id="KW-0812">Transmembrane</keyword>
<evidence type="ECO:0000256" key="6">
    <source>
        <dbReference type="ARBA" id="ARBA00038076"/>
    </source>
</evidence>
<evidence type="ECO:0000256" key="3">
    <source>
        <dbReference type="ARBA" id="ARBA00022692"/>
    </source>
</evidence>
<dbReference type="GO" id="GO:0005886">
    <property type="term" value="C:plasma membrane"/>
    <property type="evidence" value="ECO:0007669"/>
    <property type="project" value="UniProtKB-SubCell"/>
</dbReference>
<gene>
    <name evidence="10" type="ORF">EVJ48_03490</name>
</gene>
<evidence type="ECO:0000256" key="4">
    <source>
        <dbReference type="ARBA" id="ARBA00022989"/>
    </source>
</evidence>
<dbReference type="Pfam" id="PF02687">
    <property type="entry name" value="FtsX"/>
    <property type="match status" value="1"/>
</dbReference>
<accession>A0A520XEY7</accession>
<name>A0A520XEY7_9DELT</name>
<comment type="subcellular location">
    <subcellularLocation>
        <location evidence="1">Cell membrane</location>
        <topology evidence="1">Multi-pass membrane protein</topology>
    </subcellularLocation>
</comment>
<evidence type="ECO:0000313" key="10">
    <source>
        <dbReference type="EMBL" id="RZV39759.1"/>
    </source>
</evidence>
<dbReference type="InterPro" id="IPR003838">
    <property type="entry name" value="ABC3_permease_C"/>
</dbReference>
<keyword evidence="5 7" id="KW-0472">Membrane</keyword>
<evidence type="ECO:0000256" key="2">
    <source>
        <dbReference type="ARBA" id="ARBA00022475"/>
    </source>
</evidence>
<feature type="domain" description="MacB-like periplasmic core" evidence="9">
    <location>
        <begin position="28"/>
        <end position="250"/>
    </location>
</feature>
<organism evidence="10 11">
    <name type="scientific">Candidatus Acidulodesulfobacterium acidiphilum</name>
    <dbReference type="NCBI Taxonomy" id="2597224"/>
    <lineage>
        <taxon>Bacteria</taxon>
        <taxon>Deltaproteobacteria</taxon>
        <taxon>Candidatus Acidulodesulfobacterales</taxon>
        <taxon>Candidatus Acidulodesulfobacterium</taxon>
    </lineage>
</organism>
<evidence type="ECO:0000313" key="11">
    <source>
        <dbReference type="Proteomes" id="UP000322454"/>
    </source>
</evidence>
<proteinExistence type="inferred from homology"/>
<feature type="transmembrane region" description="Helical" evidence="7">
    <location>
        <begin position="336"/>
        <end position="365"/>
    </location>
</feature>
<dbReference type="PANTHER" id="PTHR30572:SF4">
    <property type="entry name" value="ABC TRANSPORTER PERMEASE YTRF"/>
    <property type="match status" value="1"/>
</dbReference>
<comment type="caution">
    <text evidence="10">The sequence shown here is derived from an EMBL/GenBank/DDBJ whole genome shotgun (WGS) entry which is preliminary data.</text>
</comment>
<evidence type="ECO:0000259" key="9">
    <source>
        <dbReference type="Pfam" id="PF12704"/>
    </source>
</evidence>
<feature type="transmembrane region" description="Helical" evidence="7">
    <location>
        <begin position="377"/>
        <end position="397"/>
    </location>
</feature>
<dbReference type="InterPro" id="IPR050250">
    <property type="entry name" value="Macrolide_Exporter_MacB"/>
</dbReference>
<evidence type="ECO:0000259" key="8">
    <source>
        <dbReference type="Pfam" id="PF02687"/>
    </source>
</evidence>
<dbReference type="PANTHER" id="PTHR30572">
    <property type="entry name" value="MEMBRANE COMPONENT OF TRANSPORTER-RELATED"/>
    <property type="match status" value="1"/>
</dbReference>
<dbReference type="EMBL" id="SHMQ01000006">
    <property type="protein sequence ID" value="RZV39759.1"/>
    <property type="molecule type" value="Genomic_DNA"/>
</dbReference>
<evidence type="ECO:0000256" key="5">
    <source>
        <dbReference type="ARBA" id="ARBA00023136"/>
    </source>
</evidence>
<dbReference type="GO" id="GO:0022857">
    <property type="term" value="F:transmembrane transporter activity"/>
    <property type="evidence" value="ECO:0007669"/>
    <property type="project" value="TreeGrafter"/>
</dbReference>
<evidence type="ECO:0000256" key="7">
    <source>
        <dbReference type="SAM" id="Phobius"/>
    </source>
</evidence>
<dbReference type="Proteomes" id="UP000322454">
    <property type="component" value="Unassembled WGS sequence"/>
</dbReference>
<reference evidence="10 11" key="1">
    <citation type="submission" date="2019-01" db="EMBL/GenBank/DDBJ databases">
        <title>Insights into ecological role of a new deltaproteobacterial order Candidatus Sinidesulfobacterales (Sva0485) by metagenomics and metatranscriptomics.</title>
        <authorList>
            <person name="Tan S."/>
            <person name="Liu J."/>
            <person name="Fang Y."/>
            <person name="Hedlund B."/>
            <person name="Lian Z.-H."/>
            <person name="Huang L.-Y."/>
            <person name="Li J.-T."/>
            <person name="Huang L.-N."/>
            <person name="Li W.-J."/>
            <person name="Jiang H.-C."/>
            <person name="Dong H.-L."/>
            <person name="Shu W.-S."/>
        </authorList>
    </citation>
    <scope>NUCLEOTIDE SEQUENCE [LARGE SCALE GENOMIC DNA]</scope>
    <source>
        <strain evidence="10">AP4</strain>
    </source>
</reference>
<feature type="transmembrane region" description="Helical" evidence="7">
    <location>
        <begin position="287"/>
        <end position="312"/>
    </location>
</feature>
<keyword evidence="4 7" id="KW-1133">Transmembrane helix</keyword>
<evidence type="ECO:0000256" key="1">
    <source>
        <dbReference type="ARBA" id="ARBA00004651"/>
    </source>
</evidence>
<feature type="domain" description="ABC3 transporter permease C-terminal" evidence="8">
    <location>
        <begin position="291"/>
        <end position="404"/>
    </location>
</feature>
<keyword evidence="2" id="KW-1003">Cell membrane</keyword>
<comment type="similarity">
    <text evidence="6">Belongs to the ABC-4 integral membrane protein family.</text>
</comment>